<dbReference type="KEGG" id="lpil:LIP_2426"/>
<dbReference type="InterPro" id="IPR005801">
    <property type="entry name" value="ADC_synthase"/>
</dbReference>
<keyword evidence="8" id="KW-1185">Reference proteome</keyword>
<evidence type="ECO:0000256" key="5">
    <source>
        <dbReference type="ARBA" id="ARBA00041564"/>
    </source>
</evidence>
<dbReference type="PANTHER" id="PTHR42839:SF2">
    <property type="entry name" value="ISOCHORISMATE SYNTHASE ENTC"/>
    <property type="match status" value="1"/>
</dbReference>
<proteinExistence type="inferred from homology"/>
<dbReference type="PANTHER" id="PTHR42839">
    <property type="entry name" value="ISOCHORISMATE SYNTHASE ENTC"/>
    <property type="match status" value="1"/>
</dbReference>
<dbReference type="EC" id="5.4.4.2" evidence="3"/>
<dbReference type="AlphaFoldDB" id="A0A0K2SMN9"/>
<evidence type="ECO:0000256" key="4">
    <source>
        <dbReference type="ARBA" id="ARBA00023235"/>
    </source>
</evidence>
<accession>A0A0K2SMN9</accession>
<dbReference type="Pfam" id="PF00425">
    <property type="entry name" value="Chorismate_bind"/>
    <property type="match status" value="1"/>
</dbReference>
<dbReference type="GO" id="GO:0008909">
    <property type="term" value="F:isochorismate synthase activity"/>
    <property type="evidence" value="ECO:0007669"/>
    <property type="project" value="UniProtKB-EC"/>
</dbReference>
<dbReference type="InterPro" id="IPR004561">
    <property type="entry name" value="IsoChor_synthase"/>
</dbReference>
<dbReference type="STRING" id="1555112.LIP_2426"/>
<evidence type="ECO:0000313" key="8">
    <source>
        <dbReference type="Proteomes" id="UP000065807"/>
    </source>
</evidence>
<protein>
    <recommendedName>
        <fullName evidence="3">isochorismate synthase</fullName>
        <ecNumber evidence="3">5.4.4.2</ecNumber>
    </recommendedName>
    <alternativeName>
        <fullName evidence="5">Isochorismate mutase</fullName>
    </alternativeName>
</protein>
<dbReference type="NCBIfam" id="TIGR00543">
    <property type="entry name" value="isochor_syn"/>
    <property type="match status" value="1"/>
</dbReference>
<sequence>MGRLEAFLSRAIAEAGQRGEPLLASWVSAIPAQDPLVLLTRSATPGGVRLFWSELLHAEGLGGARLTLVGAGTVQTLRGEGAGAFHTTRKGWRRLSERAVTEGPAVPGTGPLFLGGFAFDPPDEEPWHGFPGGLLILPEALVTSRGDEGWLTLNAWVEPGDDPQEIARRLARKALHLLVAPRAVPPGASGAPHATTGALAVHEPAPEPWMRAVASAAEAVRRGRVRKVVLAQAVRVHRPGGFDPARVLAALAAANPRAIHFALDLGGATFLGASPELLARVRDGWVESMALAGSAPRGETPAEDDRLGRGLLESVKEREEHQAVVDALREGLSPLTEILEVSPEPRLLRLPTVQHLHTPLRGRLAPGTGLLDVVEKLHPTPAVGGSPREEALRLVRALEGWNRGWYAGPIGWVDPAGNGAFAVAIRSGLLREDGADLFAGCGIVGGSRPEAEVREWRLKLRPFLTALEEAAQ</sequence>
<dbReference type="EMBL" id="AP014924">
    <property type="protein sequence ID" value="BAS28267.1"/>
    <property type="molecule type" value="Genomic_DNA"/>
</dbReference>
<dbReference type="Gene3D" id="3.60.120.10">
    <property type="entry name" value="Anthranilate synthase"/>
    <property type="match status" value="1"/>
</dbReference>
<evidence type="ECO:0000259" key="6">
    <source>
        <dbReference type="Pfam" id="PF00425"/>
    </source>
</evidence>
<evidence type="ECO:0000313" key="7">
    <source>
        <dbReference type="EMBL" id="BAS28267.1"/>
    </source>
</evidence>
<organism evidence="7 8">
    <name type="scientific">Limnochorda pilosa</name>
    <dbReference type="NCBI Taxonomy" id="1555112"/>
    <lineage>
        <taxon>Bacteria</taxon>
        <taxon>Bacillati</taxon>
        <taxon>Bacillota</taxon>
        <taxon>Limnochordia</taxon>
        <taxon>Limnochordales</taxon>
        <taxon>Limnochordaceae</taxon>
        <taxon>Limnochorda</taxon>
    </lineage>
</organism>
<evidence type="ECO:0000256" key="2">
    <source>
        <dbReference type="ARBA" id="ARBA00005297"/>
    </source>
</evidence>
<gene>
    <name evidence="7" type="ORF">LIP_2426</name>
</gene>
<evidence type="ECO:0000256" key="1">
    <source>
        <dbReference type="ARBA" id="ARBA00000799"/>
    </source>
</evidence>
<reference evidence="8" key="2">
    <citation type="journal article" date="2016" name="Int. J. Syst. Evol. Microbiol.">
        <title>Complete genome sequence and cell structure of Limnochorda pilosa, a Gram-negative spore-former within the phylum Firmicutes.</title>
        <authorList>
            <person name="Watanabe M."/>
            <person name="Kojima H."/>
            <person name="Fukui M."/>
        </authorList>
    </citation>
    <scope>NUCLEOTIDE SEQUENCE [LARGE SCALE GENOMIC DNA]</scope>
    <source>
        <strain evidence="8">HC45</strain>
    </source>
</reference>
<dbReference type="InterPro" id="IPR015890">
    <property type="entry name" value="Chorismate_C"/>
</dbReference>
<comment type="similarity">
    <text evidence="2">Belongs to the isochorismate synthase family.</text>
</comment>
<reference evidence="8" key="1">
    <citation type="submission" date="2015-07" db="EMBL/GenBank/DDBJ databases">
        <title>Complete genome sequence and phylogenetic analysis of Limnochorda pilosa.</title>
        <authorList>
            <person name="Watanabe M."/>
            <person name="Kojima H."/>
            <person name="Fukui M."/>
        </authorList>
    </citation>
    <scope>NUCLEOTIDE SEQUENCE [LARGE SCALE GENOMIC DNA]</scope>
    <source>
        <strain evidence="8">HC45</strain>
    </source>
</reference>
<dbReference type="Proteomes" id="UP000065807">
    <property type="component" value="Chromosome"/>
</dbReference>
<evidence type="ECO:0000256" key="3">
    <source>
        <dbReference type="ARBA" id="ARBA00012824"/>
    </source>
</evidence>
<dbReference type="SUPFAM" id="SSF56322">
    <property type="entry name" value="ADC synthase"/>
    <property type="match status" value="1"/>
</dbReference>
<keyword evidence="4" id="KW-0413">Isomerase</keyword>
<feature type="domain" description="Chorismate-utilising enzyme C-terminal" evidence="6">
    <location>
        <begin position="207"/>
        <end position="459"/>
    </location>
</feature>
<comment type="catalytic activity">
    <reaction evidence="1">
        <text>chorismate = isochorismate</text>
        <dbReference type="Rhea" id="RHEA:18985"/>
        <dbReference type="ChEBI" id="CHEBI:29748"/>
        <dbReference type="ChEBI" id="CHEBI:29780"/>
        <dbReference type="EC" id="5.4.4.2"/>
    </reaction>
</comment>
<name>A0A0K2SMN9_LIMPI</name>